<name>A0A6A5TPJ1_9PLEO</name>
<feature type="compositionally biased region" description="Pro residues" evidence="1">
    <location>
        <begin position="42"/>
        <end position="52"/>
    </location>
</feature>
<dbReference type="OrthoDB" id="3797897at2759"/>
<proteinExistence type="predicted"/>
<gene>
    <name evidence="3" type="ORF">CC80DRAFT_506262</name>
</gene>
<evidence type="ECO:0000256" key="2">
    <source>
        <dbReference type="SAM" id="Phobius"/>
    </source>
</evidence>
<organism evidence="3 4">
    <name type="scientific">Byssothecium circinans</name>
    <dbReference type="NCBI Taxonomy" id="147558"/>
    <lineage>
        <taxon>Eukaryota</taxon>
        <taxon>Fungi</taxon>
        <taxon>Dikarya</taxon>
        <taxon>Ascomycota</taxon>
        <taxon>Pezizomycotina</taxon>
        <taxon>Dothideomycetes</taxon>
        <taxon>Pleosporomycetidae</taxon>
        <taxon>Pleosporales</taxon>
        <taxon>Massarineae</taxon>
        <taxon>Massarinaceae</taxon>
        <taxon>Byssothecium</taxon>
    </lineage>
</organism>
<evidence type="ECO:0000313" key="3">
    <source>
        <dbReference type="EMBL" id="KAF1954615.1"/>
    </source>
</evidence>
<keyword evidence="2" id="KW-0472">Membrane</keyword>
<accession>A0A6A5TPJ1</accession>
<protein>
    <submittedName>
        <fullName evidence="3">Uncharacterized protein</fullName>
    </submittedName>
</protein>
<keyword evidence="2" id="KW-1133">Transmembrane helix</keyword>
<sequence length="137" mass="15427">MSLSRAVRFSRLPIAINPTTSSPRLSTSRNLSTSTAQSANKPPTPDNLNDPPPFNILAQIRASKRSVRYTVYAGFFLLATAETTFWANVAYAKYFAKGEKRGAADEFLGRVMEGVRGYRRVWLGNYWRFWGEGLWGL</sequence>
<evidence type="ECO:0000256" key="1">
    <source>
        <dbReference type="SAM" id="MobiDB-lite"/>
    </source>
</evidence>
<feature type="transmembrane region" description="Helical" evidence="2">
    <location>
        <begin position="69"/>
        <end position="91"/>
    </location>
</feature>
<reference evidence="3" key="1">
    <citation type="journal article" date="2020" name="Stud. Mycol.">
        <title>101 Dothideomycetes genomes: a test case for predicting lifestyles and emergence of pathogens.</title>
        <authorList>
            <person name="Haridas S."/>
            <person name="Albert R."/>
            <person name="Binder M."/>
            <person name="Bloem J."/>
            <person name="Labutti K."/>
            <person name="Salamov A."/>
            <person name="Andreopoulos B."/>
            <person name="Baker S."/>
            <person name="Barry K."/>
            <person name="Bills G."/>
            <person name="Bluhm B."/>
            <person name="Cannon C."/>
            <person name="Castanera R."/>
            <person name="Culley D."/>
            <person name="Daum C."/>
            <person name="Ezra D."/>
            <person name="Gonzalez J."/>
            <person name="Henrissat B."/>
            <person name="Kuo A."/>
            <person name="Liang C."/>
            <person name="Lipzen A."/>
            <person name="Lutzoni F."/>
            <person name="Magnuson J."/>
            <person name="Mondo S."/>
            <person name="Nolan M."/>
            <person name="Ohm R."/>
            <person name="Pangilinan J."/>
            <person name="Park H.-J."/>
            <person name="Ramirez L."/>
            <person name="Alfaro M."/>
            <person name="Sun H."/>
            <person name="Tritt A."/>
            <person name="Yoshinaga Y."/>
            <person name="Zwiers L.-H."/>
            <person name="Turgeon B."/>
            <person name="Goodwin S."/>
            <person name="Spatafora J."/>
            <person name="Crous P."/>
            <person name="Grigoriev I."/>
        </authorList>
    </citation>
    <scope>NUCLEOTIDE SEQUENCE</scope>
    <source>
        <strain evidence="3">CBS 675.92</strain>
    </source>
</reference>
<feature type="compositionally biased region" description="Low complexity" evidence="1">
    <location>
        <begin position="20"/>
        <end position="35"/>
    </location>
</feature>
<dbReference type="AlphaFoldDB" id="A0A6A5TPJ1"/>
<dbReference type="EMBL" id="ML976998">
    <property type="protein sequence ID" value="KAF1954615.1"/>
    <property type="molecule type" value="Genomic_DNA"/>
</dbReference>
<keyword evidence="4" id="KW-1185">Reference proteome</keyword>
<dbReference type="Proteomes" id="UP000800035">
    <property type="component" value="Unassembled WGS sequence"/>
</dbReference>
<feature type="region of interest" description="Disordered" evidence="1">
    <location>
        <begin position="20"/>
        <end position="52"/>
    </location>
</feature>
<evidence type="ECO:0000313" key="4">
    <source>
        <dbReference type="Proteomes" id="UP000800035"/>
    </source>
</evidence>
<keyword evidence="2" id="KW-0812">Transmembrane</keyword>